<accession>A0A345HXL2</accession>
<name>A0A345HXL2_9ACTN</name>
<dbReference type="Proteomes" id="UP000253868">
    <property type="component" value="Chromosome"/>
</dbReference>
<evidence type="ECO:0000313" key="3">
    <source>
        <dbReference type="Proteomes" id="UP000253868"/>
    </source>
</evidence>
<dbReference type="PANTHER" id="PTHR43682:SF1">
    <property type="entry name" value="LACTATE UTILIZATION PROTEIN C"/>
    <property type="match status" value="1"/>
</dbReference>
<dbReference type="InterPro" id="IPR037171">
    <property type="entry name" value="NagB/RpiA_transferase-like"/>
</dbReference>
<evidence type="ECO:0000259" key="1">
    <source>
        <dbReference type="Pfam" id="PF02589"/>
    </source>
</evidence>
<dbReference type="Pfam" id="PF02589">
    <property type="entry name" value="LUD_dom"/>
    <property type="match status" value="1"/>
</dbReference>
<dbReference type="InterPro" id="IPR003741">
    <property type="entry name" value="LUD_dom"/>
</dbReference>
<sequence length="221" mass="23297">MSDAKVTVTGPGTGSRERMLARIRAAVADAPEAPEPARDYLDTHTADSGVVDLLAENLADYRALVHRTDGAGLPALVGRLLTERGARTVLVPPGLPAPWLAAVPDAVARIEDDPRATAGELDTVDSVVTGCALAIAETGTLVLDGSPDQGRRRITLIPDHHICVVRVPDQVVASVPRAMPRIVPTRALTWISGPSATSDIELDRVEGVHGPRTLEVILVTE</sequence>
<gene>
    <name evidence="2" type="ORF">DVK44_31200</name>
</gene>
<reference evidence="3" key="1">
    <citation type="submission" date="2018-07" db="EMBL/GenBank/DDBJ databases">
        <authorList>
            <person name="Zhao J."/>
        </authorList>
    </citation>
    <scope>NUCLEOTIDE SEQUENCE [LARGE SCALE GENOMIC DNA]</scope>
    <source>
        <strain evidence="3">GSSD-12</strain>
    </source>
</reference>
<dbReference type="AlphaFoldDB" id="A0A345HXL2"/>
<dbReference type="PANTHER" id="PTHR43682">
    <property type="entry name" value="LACTATE UTILIZATION PROTEIN C"/>
    <property type="match status" value="1"/>
</dbReference>
<dbReference type="RefSeq" id="WP_114663977.1">
    <property type="nucleotide sequence ID" value="NZ_CP031194.1"/>
</dbReference>
<protein>
    <submittedName>
        <fullName evidence="2">Lactate utilization protein C</fullName>
    </submittedName>
</protein>
<dbReference type="OrthoDB" id="9794187at2"/>
<organism evidence="2 3">
    <name type="scientific">Streptomyces paludis</name>
    <dbReference type="NCBI Taxonomy" id="2282738"/>
    <lineage>
        <taxon>Bacteria</taxon>
        <taxon>Bacillati</taxon>
        <taxon>Actinomycetota</taxon>
        <taxon>Actinomycetes</taxon>
        <taxon>Kitasatosporales</taxon>
        <taxon>Streptomycetaceae</taxon>
        <taxon>Streptomyces</taxon>
    </lineage>
</organism>
<feature type="domain" description="LUD" evidence="1">
    <location>
        <begin position="119"/>
        <end position="219"/>
    </location>
</feature>
<proteinExistence type="predicted"/>
<dbReference type="KEGG" id="spad:DVK44_31200"/>
<dbReference type="SUPFAM" id="SSF100950">
    <property type="entry name" value="NagB/RpiA/CoA transferase-like"/>
    <property type="match status" value="1"/>
</dbReference>
<dbReference type="EMBL" id="CP031194">
    <property type="protein sequence ID" value="AXG81436.1"/>
    <property type="molecule type" value="Genomic_DNA"/>
</dbReference>
<dbReference type="InterPro" id="IPR024185">
    <property type="entry name" value="FTHF_cligase-like_sf"/>
</dbReference>
<evidence type="ECO:0000313" key="2">
    <source>
        <dbReference type="EMBL" id="AXG81436.1"/>
    </source>
</evidence>
<dbReference type="Gene3D" id="3.40.50.10420">
    <property type="entry name" value="NagB/RpiA/CoA transferase-like"/>
    <property type="match status" value="1"/>
</dbReference>
<keyword evidence="3" id="KW-1185">Reference proteome</keyword>